<dbReference type="STRING" id="112268.A0A182WAZ1"/>
<sequence>MDLLGSILGSMDKPPAKDKTKTQMYEKQRKQYETEKNKQREELNRFRSYVEERLGRFMKDTNRQYMEFQPLDQVHRSIVHDISETAGLFGMSFGTEEDRYVVVYKKEHLPSEDEVHARKNGEPWNEATARQYAERSKELRSASLNSKNDTDTKTANIEPALNYNRKYIHLFGNDVTLEAARKTEVNRTYGYVPSENKKDVRSIEQTMADISAKKRLKTQHPEPPAQ</sequence>
<proteinExistence type="predicted"/>
<evidence type="ECO:0000313" key="3">
    <source>
        <dbReference type="EnsemblMetazoa" id="AMIN007519-PA"/>
    </source>
</evidence>
<keyword evidence="4" id="KW-1185">Reference proteome</keyword>
<feature type="domain" description="R3H" evidence="2">
    <location>
        <begin position="44"/>
        <end position="107"/>
    </location>
</feature>
<dbReference type="Proteomes" id="UP000075920">
    <property type="component" value="Unassembled WGS sequence"/>
</dbReference>
<evidence type="ECO:0000256" key="1">
    <source>
        <dbReference type="SAM" id="MobiDB-lite"/>
    </source>
</evidence>
<dbReference type="GO" id="GO:0003676">
    <property type="term" value="F:nucleic acid binding"/>
    <property type="evidence" value="ECO:0007669"/>
    <property type="project" value="UniProtKB-UniRule"/>
</dbReference>
<evidence type="ECO:0000313" key="4">
    <source>
        <dbReference type="Proteomes" id="UP000075920"/>
    </source>
</evidence>
<dbReference type="InterPro" id="IPR017330">
    <property type="entry name" value="SPAG7"/>
</dbReference>
<dbReference type="PIRSF" id="PIRSF037943">
    <property type="entry name" value="Sperm-assoc_antigen_PAG7"/>
    <property type="match status" value="1"/>
</dbReference>
<evidence type="ECO:0000259" key="2">
    <source>
        <dbReference type="PROSITE" id="PS51061"/>
    </source>
</evidence>
<dbReference type="PROSITE" id="PS51061">
    <property type="entry name" value="R3H"/>
    <property type="match status" value="1"/>
</dbReference>
<dbReference type="PANTHER" id="PTHR13498">
    <property type="entry name" value="SPERM ASSOCIATED ANTIGEN 7"/>
    <property type="match status" value="1"/>
</dbReference>
<dbReference type="InterPro" id="IPR036867">
    <property type="entry name" value="R3H_dom_sf"/>
</dbReference>
<protein>
    <recommendedName>
        <fullName evidence="2">R3H domain-containing protein</fullName>
    </recommendedName>
</protein>
<feature type="compositionally biased region" description="Basic and acidic residues" evidence="1">
    <location>
        <begin position="14"/>
        <end position="40"/>
    </location>
</feature>
<reference evidence="4" key="1">
    <citation type="submission" date="2013-03" db="EMBL/GenBank/DDBJ databases">
        <title>The Genome Sequence of Anopheles minimus MINIMUS1.</title>
        <authorList>
            <consortium name="The Broad Institute Genomics Platform"/>
            <person name="Neafsey D.E."/>
            <person name="Walton C."/>
            <person name="Walker B."/>
            <person name="Young S.K."/>
            <person name="Zeng Q."/>
            <person name="Gargeya S."/>
            <person name="Fitzgerald M."/>
            <person name="Haas B."/>
            <person name="Abouelleil A."/>
            <person name="Allen A.W."/>
            <person name="Alvarado L."/>
            <person name="Arachchi H.M."/>
            <person name="Berlin A.M."/>
            <person name="Chapman S.B."/>
            <person name="Gainer-Dewar J."/>
            <person name="Goldberg J."/>
            <person name="Griggs A."/>
            <person name="Gujja S."/>
            <person name="Hansen M."/>
            <person name="Howarth C."/>
            <person name="Imamovic A."/>
            <person name="Ireland A."/>
            <person name="Larimer J."/>
            <person name="McCowan C."/>
            <person name="Murphy C."/>
            <person name="Pearson M."/>
            <person name="Poon T.W."/>
            <person name="Priest M."/>
            <person name="Roberts A."/>
            <person name="Saif S."/>
            <person name="Shea T."/>
            <person name="Sisk P."/>
            <person name="Sykes S."/>
            <person name="Wortman J."/>
            <person name="Nusbaum C."/>
            <person name="Birren B."/>
        </authorList>
    </citation>
    <scope>NUCLEOTIDE SEQUENCE [LARGE SCALE GENOMIC DNA]</scope>
    <source>
        <strain evidence="4">MINIMUS1</strain>
    </source>
</reference>
<dbReference type="InterPro" id="IPR001374">
    <property type="entry name" value="R3H_dom"/>
</dbReference>
<dbReference type="CDD" id="cd02636">
    <property type="entry name" value="R3H_sperm-antigen"/>
    <property type="match status" value="1"/>
</dbReference>
<name>A0A182WAZ1_9DIPT</name>
<dbReference type="VEuPathDB" id="VectorBase:AMIN007519"/>
<dbReference type="AlphaFoldDB" id="A0A182WAZ1"/>
<dbReference type="PANTHER" id="PTHR13498:SF3">
    <property type="entry name" value="SPERM-ASSOCIATED ANTIGEN 7"/>
    <property type="match status" value="1"/>
</dbReference>
<dbReference type="SUPFAM" id="SSF82708">
    <property type="entry name" value="R3H domain"/>
    <property type="match status" value="1"/>
</dbReference>
<reference evidence="3" key="2">
    <citation type="submission" date="2020-05" db="UniProtKB">
        <authorList>
            <consortium name="EnsemblMetazoa"/>
        </authorList>
    </citation>
    <scope>IDENTIFICATION</scope>
    <source>
        <strain evidence="3">MINIMUS1</strain>
    </source>
</reference>
<dbReference type="SMART" id="SM00393">
    <property type="entry name" value="R3H"/>
    <property type="match status" value="1"/>
</dbReference>
<dbReference type="Gene3D" id="3.30.1370.50">
    <property type="entry name" value="R3H-like domain"/>
    <property type="match status" value="1"/>
</dbReference>
<feature type="region of interest" description="Disordered" evidence="1">
    <location>
        <begin position="1"/>
        <end position="40"/>
    </location>
</feature>
<accession>A0A182WAZ1</accession>
<dbReference type="InterPro" id="IPR034068">
    <property type="entry name" value="R3H_sperm-antigen"/>
</dbReference>
<dbReference type="Pfam" id="PF01424">
    <property type="entry name" value="R3H"/>
    <property type="match status" value="1"/>
</dbReference>
<dbReference type="EnsemblMetazoa" id="AMIN007519-RA">
    <property type="protein sequence ID" value="AMIN007519-PA"/>
    <property type="gene ID" value="AMIN007519"/>
</dbReference>
<organism evidence="3 4">
    <name type="scientific">Anopheles minimus</name>
    <dbReference type="NCBI Taxonomy" id="112268"/>
    <lineage>
        <taxon>Eukaryota</taxon>
        <taxon>Metazoa</taxon>
        <taxon>Ecdysozoa</taxon>
        <taxon>Arthropoda</taxon>
        <taxon>Hexapoda</taxon>
        <taxon>Insecta</taxon>
        <taxon>Pterygota</taxon>
        <taxon>Neoptera</taxon>
        <taxon>Endopterygota</taxon>
        <taxon>Diptera</taxon>
        <taxon>Nematocera</taxon>
        <taxon>Culicoidea</taxon>
        <taxon>Culicidae</taxon>
        <taxon>Anophelinae</taxon>
        <taxon>Anopheles</taxon>
    </lineage>
</organism>